<comment type="caution">
    <text evidence="1">The sequence shown here is derived from an EMBL/GenBank/DDBJ whole genome shotgun (WGS) entry which is preliminary data.</text>
</comment>
<accession>A0A839ALE3</accession>
<dbReference type="Proteomes" id="UP000563906">
    <property type="component" value="Unassembled WGS sequence"/>
</dbReference>
<organism evidence="1 2">
    <name type="scientific">Tenacibaculum pelagium</name>
    <dbReference type="NCBI Taxonomy" id="2759527"/>
    <lineage>
        <taxon>Bacteria</taxon>
        <taxon>Pseudomonadati</taxon>
        <taxon>Bacteroidota</taxon>
        <taxon>Flavobacteriia</taxon>
        <taxon>Flavobacteriales</taxon>
        <taxon>Flavobacteriaceae</taxon>
        <taxon>Tenacibaculum</taxon>
    </lineage>
</organism>
<dbReference type="RefSeq" id="WP_182124417.1">
    <property type="nucleotide sequence ID" value="NZ_JACGLS010000002.1"/>
</dbReference>
<reference evidence="1 2" key="1">
    <citation type="submission" date="2020-07" db="EMBL/GenBank/DDBJ databases">
        <title>Bacterium isolated from marine sediment.</title>
        <authorList>
            <person name="Shang D."/>
            <person name="Du Z.-J."/>
        </authorList>
    </citation>
    <scope>NUCLEOTIDE SEQUENCE [LARGE SCALE GENOMIC DNA]</scope>
    <source>
        <strain evidence="1 2">S7007</strain>
    </source>
</reference>
<dbReference type="EMBL" id="JACGLS010000002">
    <property type="protein sequence ID" value="MBA6155905.1"/>
    <property type="molecule type" value="Genomic_DNA"/>
</dbReference>
<gene>
    <name evidence="1" type="ORF">H3Z83_05140</name>
</gene>
<keyword evidence="2" id="KW-1185">Reference proteome</keyword>
<evidence type="ECO:0000313" key="2">
    <source>
        <dbReference type="Proteomes" id="UP000563906"/>
    </source>
</evidence>
<protein>
    <submittedName>
        <fullName evidence="1">Uncharacterized protein</fullName>
    </submittedName>
</protein>
<name>A0A839ALE3_9FLAO</name>
<proteinExistence type="predicted"/>
<dbReference type="AlphaFoldDB" id="A0A839ALE3"/>
<sequence>MRYSILIIIILLSITTNAQSKVKHYKHLVFRETPFSEIKGRIEITKGRALKENNYKLTYNELGKLILVEYNIGGKLISTRRSGMLDGNRNLMPKTSIEYKNNTEVRTFFDEYGNQRKNFMGVYKEVYSYDEKNKKVGLKHYDDEEKPINNSWGIYEYFWSHVNDSDVSEKRKNVKGDFVPMRSYYHFMTTLYRFSKEGILQSMNNVDDKGNLIEEATGVAIDVPVYDEKFNIVSYKFLNAKKVPVVGTFIGAAGGIVKYDDNGNVLQYITIGLDGKPMVGNREYVFRNYKFDIYGNVKERVFYGLNKEVVPVRDIAKVKYTYSKEDPSKLFKSEYFHTTLKE</sequence>
<evidence type="ECO:0000313" key="1">
    <source>
        <dbReference type="EMBL" id="MBA6155905.1"/>
    </source>
</evidence>